<dbReference type="CDD" id="cd08760">
    <property type="entry name" value="Cyt_b561_FRRS1_like"/>
    <property type="match status" value="1"/>
</dbReference>
<evidence type="ECO:0000256" key="2">
    <source>
        <dbReference type="ARBA" id="ARBA00022448"/>
    </source>
</evidence>
<protein>
    <recommendedName>
        <fullName evidence="10">Cytochrome b561 domain-containing protein</fullName>
    </recommendedName>
</protein>
<dbReference type="PANTHER" id="PTHR23130:SF171">
    <property type="entry name" value="OS01G0895300 PROTEIN"/>
    <property type="match status" value="1"/>
</dbReference>
<feature type="domain" description="Cytochrome b561" evidence="10">
    <location>
        <begin position="382"/>
        <end position="592"/>
    </location>
</feature>
<dbReference type="Proteomes" id="UP000650467">
    <property type="component" value="Unassembled WGS sequence"/>
</dbReference>
<dbReference type="Gene3D" id="1.20.120.1770">
    <property type="match status" value="1"/>
</dbReference>
<feature type="region of interest" description="Disordered" evidence="8">
    <location>
        <begin position="642"/>
        <end position="717"/>
    </location>
</feature>
<dbReference type="SMART" id="SM00665">
    <property type="entry name" value="B561"/>
    <property type="match status" value="1"/>
</dbReference>
<sequence length="717" mass="70918">MRPHGAPSTDSAIAFTVKSSANAAVASLCQGSSYTITVSYPQTRETLLTASLGSLGGSSSCPNKRVYTGDASSHSATFTLPCAVNGATSVTFKATTATSRWGAFLQASSTLPISSSCGCTSSSPPPAAASASPSPKPSPSATASSPSPSAASTPSPSLSPTTGAADSDTDSSSSSSTAAAATCATSSLGYACSISLPGGGGEALHWTAGTAAPPDNACTRSSSSSTTASSSSASAASENLVHFALSSPQSGYLSIGFTQRAGMMAPANAVIGRISSGSAIVETYYMTSYDLDPPTNNGWAAGAAVLSTSAGGTVLCFSVAADVAAAAGRRRQLATAGTAAAAPRRSLAATTATTTANASSLVNTLGLSAAGLEIIWATHNSADLTATHNRWGGVSLNALSGSASATAANSRRNQMLALHGALAAAGWVLLVPLGLLLARHRRNISVLRSAPRACGKDMWLVLHICCVVIGTACGAASIGVAVAELRGSGASDANTVAHRATGWAVLGLAVLQMLSGGVRPDPGAPRRKLWTFLHANLGRVATLLAWACTGLGVYLAVTRYSQDLTVWAAPLAATLALLLGAELGLTAAAALVAEAAYAAPPPGPDALLLPAPGLPFPPAAAVAHGDGVCVGYPAGDVAAALPTSRVQSQQQQQQQQQRQQQQSAAASTRSSSAAAGGGGGGSVPLAPLRRQPSPPSLGDSGYGDGALGLRAAQGNKK</sequence>
<name>A0A835SQU9_CHLIN</name>
<accession>A0A835SQU9</accession>
<keyword evidence="2" id="KW-0813">Transport</keyword>
<evidence type="ECO:0000256" key="5">
    <source>
        <dbReference type="ARBA" id="ARBA00022982"/>
    </source>
</evidence>
<dbReference type="SMART" id="SM00664">
    <property type="entry name" value="DoH"/>
    <property type="match status" value="1"/>
</dbReference>
<proteinExistence type="predicted"/>
<dbReference type="PANTHER" id="PTHR23130">
    <property type="entry name" value="CYTOCHROME B561 AND DOMON DOMAIN-CONTAINING PROTEIN"/>
    <property type="match status" value="1"/>
</dbReference>
<keyword evidence="3 9" id="KW-0812">Transmembrane</keyword>
<evidence type="ECO:0000256" key="7">
    <source>
        <dbReference type="ARBA" id="ARBA00023136"/>
    </source>
</evidence>
<keyword evidence="7 9" id="KW-0472">Membrane</keyword>
<feature type="transmembrane region" description="Helical" evidence="9">
    <location>
        <begin position="416"/>
        <end position="438"/>
    </location>
</feature>
<comment type="caution">
    <text evidence="11">The sequence shown here is derived from an EMBL/GenBank/DDBJ whole genome shotgun (WGS) entry which is preliminary data.</text>
</comment>
<keyword evidence="5" id="KW-0249">Electron transport</keyword>
<evidence type="ECO:0000256" key="1">
    <source>
        <dbReference type="ARBA" id="ARBA00004370"/>
    </source>
</evidence>
<dbReference type="AlphaFoldDB" id="A0A835SQU9"/>
<evidence type="ECO:0000256" key="6">
    <source>
        <dbReference type="ARBA" id="ARBA00022989"/>
    </source>
</evidence>
<evidence type="ECO:0000259" key="10">
    <source>
        <dbReference type="PROSITE" id="PS50939"/>
    </source>
</evidence>
<comment type="subcellular location">
    <subcellularLocation>
        <location evidence="1">Membrane</location>
    </subcellularLocation>
</comment>
<organism evidence="11 12">
    <name type="scientific">Chlamydomonas incerta</name>
    <dbReference type="NCBI Taxonomy" id="51695"/>
    <lineage>
        <taxon>Eukaryota</taxon>
        <taxon>Viridiplantae</taxon>
        <taxon>Chlorophyta</taxon>
        <taxon>core chlorophytes</taxon>
        <taxon>Chlorophyceae</taxon>
        <taxon>CS clade</taxon>
        <taxon>Chlamydomonadales</taxon>
        <taxon>Chlamydomonadaceae</taxon>
        <taxon>Chlamydomonas</taxon>
    </lineage>
</organism>
<keyword evidence="12" id="KW-1185">Reference proteome</keyword>
<feature type="transmembrane region" description="Helical" evidence="9">
    <location>
        <begin position="459"/>
        <end position="480"/>
    </location>
</feature>
<dbReference type="EMBL" id="JAEHOC010000024">
    <property type="protein sequence ID" value="KAG2431514.1"/>
    <property type="molecule type" value="Genomic_DNA"/>
</dbReference>
<evidence type="ECO:0000313" key="12">
    <source>
        <dbReference type="Proteomes" id="UP000650467"/>
    </source>
</evidence>
<dbReference type="PROSITE" id="PS50939">
    <property type="entry name" value="CYTOCHROME_B561"/>
    <property type="match status" value="1"/>
</dbReference>
<dbReference type="GO" id="GO:0016020">
    <property type="term" value="C:membrane"/>
    <property type="evidence" value="ECO:0007669"/>
    <property type="project" value="UniProtKB-SubCell"/>
</dbReference>
<feature type="transmembrane region" description="Helical" evidence="9">
    <location>
        <begin position="500"/>
        <end position="519"/>
    </location>
</feature>
<reference evidence="11" key="1">
    <citation type="journal article" date="2020" name="bioRxiv">
        <title>Comparative genomics of Chlamydomonas.</title>
        <authorList>
            <person name="Craig R.J."/>
            <person name="Hasan A.R."/>
            <person name="Ness R.W."/>
            <person name="Keightley P.D."/>
        </authorList>
    </citation>
    <scope>NUCLEOTIDE SEQUENCE</scope>
    <source>
        <strain evidence="11">SAG 7.73</strain>
    </source>
</reference>
<evidence type="ECO:0000256" key="3">
    <source>
        <dbReference type="ARBA" id="ARBA00022692"/>
    </source>
</evidence>
<dbReference type="OrthoDB" id="544907at2759"/>
<keyword evidence="4" id="KW-0732">Signal</keyword>
<dbReference type="InterPro" id="IPR045266">
    <property type="entry name" value="DOH_DOMON"/>
</dbReference>
<dbReference type="CDD" id="cd09631">
    <property type="entry name" value="DOMON_DOH"/>
    <property type="match status" value="1"/>
</dbReference>
<dbReference type="InterPro" id="IPR006593">
    <property type="entry name" value="Cyt_b561/ferric_Rdtase_TM"/>
</dbReference>
<gene>
    <name evidence="11" type="ORF">HXX76_009528</name>
</gene>
<feature type="region of interest" description="Disordered" evidence="8">
    <location>
        <begin position="124"/>
        <end position="175"/>
    </location>
</feature>
<dbReference type="InterPro" id="IPR005018">
    <property type="entry name" value="DOMON_domain"/>
</dbReference>
<feature type="compositionally biased region" description="Low complexity" evidence="8">
    <location>
        <begin position="647"/>
        <end position="674"/>
    </location>
</feature>
<keyword evidence="6 9" id="KW-1133">Transmembrane helix</keyword>
<evidence type="ECO:0000256" key="9">
    <source>
        <dbReference type="SAM" id="Phobius"/>
    </source>
</evidence>
<evidence type="ECO:0000313" key="11">
    <source>
        <dbReference type="EMBL" id="KAG2431514.1"/>
    </source>
</evidence>
<feature type="transmembrane region" description="Helical" evidence="9">
    <location>
        <begin position="540"/>
        <end position="557"/>
    </location>
</feature>
<evidence type="ECO:0000256" key="8">
    <source>
        <dbReference type="SAM" id="MobiDB-lite"/>
    </source>
</evidence>
<evidence type="ECO:0000256" key="4">
    <source>
        <dbReference type="ARBA" id="ARBA00022729"/>
    </source>
</evidence>
<feature type="transmembrane region" description="Helical" evidence="9">
    <location>
        <begin position="569"/>
        <end position="593"/>
    </location>
</feature>